<dbReference type="GO" id="GO:0035243">
    <property type="term" value="F:protein-arginine omega-N symmetric methyltransferase activity"/>
    <property type="evidence" value="ECO:0007669"/>
    <property type="project" value="UniProtKB-EC"/>
</dbReference>
<dbReference type="GO" id="GO:0005634">
    <property type="term" value="C:nucleus"/>
    <property type="evidence" value="ECO:0000318"/>
    <property type="project" value="GO_Central"/>
</dbReference>
<feature type="active site" description="Proton donor/acceptor" evidence="9">
    <location>
        <position position="432"/>
    </location>
</feature>
<dbReference type="EMBL" id="CH991545">
    <property type="protein sequence ID" value="EDQ91400.1"/>
    <property type="molecule type" value="Genomic_DNA"/>
</dbReference>
<dbReference type="InterPro" id="IPR025799">
    <property type="entry name" value="Arg_MeTrfase"/>
</dbReference>
<evidence type="ECO:0000256" key="10">
    <source>
        <dbReference type="PIRSR" id="PIRSR015894-2"/>
    </source>
</evidence>
<dbReference type="AlphaFoldDB" id="A9USY0"/>
<gene>
    <name evidence="15" type="ORF">MONBRDRAFT_31396</name>
</gene>
<evidence type="ECO:0000256" key="11">
    <source>
        <dbReference type="PIRSR" id="PIRSR015894-3"/>
    </source>
</evidence>
<evidence type="ECO:0000256" key="7">
    <source>
        <dbReference type="ARBA" id="ARBA00048612"/>
    </source>
</evidence>
<dbReference type="InterPro" id="IPR035075">
    <property type="entry name" value="PRMT5"/>
</dbReference>
<dbReference type="GeneID" id="5889264"/>
<feature type="binding site" evidence="10">
    <location>
        <position position="389"/>
    </location>
    <ligand>
        <name>S-adenosyl-L-methionine</name>
        <dbReference type="ChEBI" id="CHEBI:59789"/>
    </ligand>
</feature>
<feature type="binding site" evidence="10">
    <location>
        <position position="321"/>
    </location>
    <ligand>
        <name>S-adenosyl-L-methionine</name>
        <dbReference type="ChEBI" id="CHEBI:59789"/>
    </ligand>
</feature>
<dbReference type="FunFam" id="2.70.160.11:FF:000003">
    <property type="entry name" value="Protein arginine N-methyltransferase 5"/>
    <property type="match status" value="1"/>
</dbReference>
<reference evidence="15 16" key="1">
    <citation type="journal article" date="2008" name="Nature">
        <title>The genome of the choanoflagellate Monosiga brevicollis and the origin of metazoans.</title>
        <authorList>
            <consortium name="JGI Sequencing"/>
            <person name="King N."/>
            <person name="Westbrook M.J."/>
            <person name="Young S.L."/>
            <person name="Kuo A."/>
            <person name="Abedin M."/>
            <person name="Chapman J."/>
            <person name="Fairclough S."/>
            <person name="Hellsten U."/>
            <person name="Isogai Y."/>
            <person name="Letunic I."/>
            <person name="Marr M."/>
            <person name="Pincus D."/>
            <person name="Putnam N."/>
            <person name="Rokas A."/>
            <person name="Wright K.J."/>
            <person name="Zuzow R."/>
            <person name="Dirks W."/>
            <person name="Good M."/>
            <person name="Goodstein D."/>
            <person name="Lemons D."/>
            <person name="Li W."/>
            <person name="Lyons J.B."/>
            <person name="Morris A."/>
            <person name="Nichols S."/>
            <person name="Richter D.J."/>
            <person name="Salamov A."/>
            <person name="Bork P."/>
            <person name="Lim W.A."/>
            <person name="Manning G."/>
            <person name="Miller W.T."/>
            <person name="McGinnis W."/>
            <person name="Shapiro H."/>
            <person name="Tjian R."/>
            <person name="Grigoriev I.V."/>
            <person name="Rokhsar D."/>
        </authorList>
    </citation>
    <scope>NUCLEOTIDE SEQUENCE [LARGE SCALE GENOMIC DNA]</scope>
    <source>
        <strain evidence="16">MX1 / ATCC 50154</strain>
    </source>
</reference>
<evidence type="ECO:0000313" key="15">
    <source>
        <dbReference type="EMBL" id="EDQ91400.1"/>
    </source>
</evidence>
<keyword evidence="6" id="KW-0804">Transcription</keyword>
<keyword evidence="5" id="KW-0805">Transcription regulation</keyword>
<feature type="binding site" evidence="10">
    <location>
        <begin position="416"/>
        <end position="417"/>
    </location>
    <ligand>
        <name>S-adenosyl-L-methionine</name>
        <dbReference type="ChEBI" id="CHEBI:59789"/>
    </ligand>
</feature>
<evidence type="ECO:0000256" key="2">
    <source>
        <dbReference type="ARBA" id="ARBA00022679"/>
    </source>
</evidence>
<dbReference type="GO" id="GO:0005829">
    <property type="term" value="C:cytosol"/>
    <property type="evidence" value="ECO:0000318"/>
    <property type="project" value="GO_Central"/>
</dbReference>
<dbReference type="GO" id="GO:0032259">
    <property type="term" value="P:methylation"/>
    <property type="evidence" value="ECO:0007669"/>
    <property type="project" value="UniProtKB-KW"/>
</dbReference>
<dbReference type="Gene3D" id="3.40.50.150">
    <property type="entry name" value="Vaccinia Virus protein VP39"/>
    <property type="match status" value="1"/>
</dbReference>
<sequence length="634" mass="71542">MASNDASLSVGRGFDSVSSLPDALHVGQEEGFDFVCTPIVDPIAPSKYQGDLAAGLNAVDESFAQSDTILSHAEWSRFIVAAISDWINVDSKDPYLQRLSSEALQRELRWAIHLGVPCIMLPLASPDVVRLANTIAPFVSSSRMTQFWVRAPLVARELINSQPDEQQRLLLARSDADRPLYSSWEWWNQLRRLLAPCLRFNVALELTSDICDENGLLQWEAEPIKALIVPTSIFLTNSKGNPVLSKAHQALFLRFMRLNPQVVVVGDAAEGQTHNIYLRYLHFLFSKRAPPSTYQSFTKGYEDYIEIPLQPLMDNLESQTYETFEKDPIKYVQYQKAVEKALLDRIPESEAENTTAVVMVVGAGRGPLVQRTLDAAAEVGRQVRVYAVEKNPNAVITLKHRKRTEWADRVTVVSQDMRRWQAPEQADILVSELLGSWGDNELSPECLDGAQRFLKPDGISIPEEYTSYLVPVAAHRVHTDLSGHTLPKALETPYVVLLHNHVLLAPEIKPLFKFSHPNPECSNPDGPDNQRYMTVAFKASHSGLMHGFAGYFDSKLYGDVYISIHPETHTPDMFSWFPMFIPLKNPVYLRQGETVKAHVWRKADQHKVWYEWCITSPQVSDIHNLGGEHYFVGL</sequence>
<keyword evidence="16" id="KW-1185">Reference proteome</keyword>
<dbReference type="FunFam" id="3.20.20.150:FF:000008">
    <property type="entry name" value="Protein arginine N-methyltransferase 5"/>
    <property type="match status" value="1"/>
</dbReference>
<dbReference type="PIRSF" id="PIRSF015894">
    <property type="entry name" value="Skb1_MeTrfase"/>
    <property type="match status" value="1"/>
</dbReference>
<dbReference type="PROSITE" id="PS51678">
    <property type="entry name" value="SAM_MT_PRMT"/>
    <property type="match status" value="1"/>
</dbReference>
<dbReference type="GO" id="GO:0044020">
    <property type="term" value="F:histone H4R3 methyltransferase activity"/>
    <property type="evidence" value="ECO:0007669"/>
    <property type="project" value="UniProtKB-ARBA"/>
</dbReference>
<dbReference type="InParanoid" id="A9USY0"/>
<dbReference type="Proteomes" id="UP000001357">
    <property type="component" value="Unassembled WGS sequence"/>
</dbReference>
<dbReference type="InterPro" id="IPR007857">
    <property type="entry name" value="Arg_MeTrfase_PRMT5"/>
</dbReference>
<organism evidence="15 16">
    <name type="scientific">Monosiga brevicollis</name>
    <name type="common">Choanoflagellate</name>
    <dbReference type="NCBI Taxonomy" id="81824"/>
    <lineage>
        <taxon>Eukaryota</taxon>
        <taxon>Choanoflagellata</taxon>
        <taxon>Craspedida</taxon>
        <taxon>Salpingoecidae</taxon>
        <taxon>Monosiga</taxon>
    </lineage>
</organism>
<dbReference type="PANTHER" id="PTHR10738:SF0">
    <property type="entry name" value="PROTEIN ARGININE N-METHYLTRANSFERASE 5"/>
    <property type="match status" value="1"/>
</dbReference>
<comment type="catalytic activity">
    <reaction evidence="7">
        <text>L-arginyl-[protein] + 2 S-adenosyl-L-methionine = N(omega),N(omega)'-dimethyl-L-arginyl-[protein] + 2 S-adenosyl-L-homocysteine + 2 H(+)</text>
        <dbReference type="Rhea" id="RHEA:48108"/>
        <dbReference type="Rhea" id="RHEA-COMP:10532"/>
        <dbReference type="Rhea" id="RHEA-COMP:11992"/>
        <dbReference type="ChEBI" id="CHEBI:15378"/>
        <dbReference type="ChEBI" id="CHEBI:29965"/>
        <dbReference type="ChEBI" id="CHEBI:57856"/>
        <dbReference type="ChEBI" id="CHEBI:59789"/>
        <dbReference type="ChEBI" id="CHEBI:88221"/>
        <dbReference type="EC" id="2.1.1.320"/>
    </reaction>
</comment>
<keyword evidence="3 8" id="KW-0949">S-adenosyl-L-methionine</keyword>
<evidence type="ECO:0000256" key="4">
    <source>
        <dbReference type="ARBA" id="ARBA00022853"/>
    </source>
</evidence>
<evidence type="ECO:0000256" key="8">
    <source>
        <dbReference type="PIRNR" id="PIRNR015894"/>
    </source>
</evidence>
<dbReference type="GO" id="GO:0006355">
    <property type="term" value="P:regulation of DNA-templated transcription"/>
    <property type="evidence" value="ECO:0000318"/>
    <property type="project" value="GO_Central"/>
</dbReference>
<dbReference type="FunFam" id="3.40.50.150:FF:000029">
    <property type="entry name" value="Protein arginine N-methyltransferase 5"/>
    <property type="match status" value="1"/>
</dbReference>
<dbReference type="PANTHER" id="PTHR10738">
    <property type="entry name" value="PROTEIN ARGININE N-METHYLTRANSFERASE 5"/>
    <property type="match status" value="1"/>
</dbReference>
<feature type="domain" description="PRMT5 arginine-N-methyltransferase" evidence="12">
    <location>
        <begin position="295"/>
        <end position="461"/>
    </location>
</feature>
<evidence type="ECO:0000256" key="3">
    <source>
        <dbReference type="ARBA" id="ARBA00022691"/>
    </source>
</evidence>
<evidence type="ECO:0000259" key="13">
    <source>
        <dbReference type="Pfam" id="PF17285"/>
    </source>
</evidence>
<feature type="site" description="Critical for specifying symmetric addition of methyl groups" evidence="11">
    <location>
        <position position="324"/>
    </location>
</feature>
<evidence type="ECO:0000256" key="6">
    <source>
        <dbReference type="ARBA" id="ARBA00023163"/>
    </source>
</evidence>
<dbReference type="Pfam" id="PF17285">
    <property type="entry name" value="PRMT5_TIM"/>
    <property type="match status" value="1"/>
</dbReference>
<dbReference type="InterPro" id="IPR035247">
    <property type="entry name" value="PRMT5_TIM"/>
</dbReference>
<dbReference type="STRING" id="81824.A9USY0"/>
<protein>
    <recommendedName>
        <fullName evidence="8">Protein arginine N-methyltransferase</fullName>
    </recommendedName>
</protein>
<proteinExistence type="inferred from homology"/>
<feature type="binding site" evidence="10">
    <location>
        <begin position="330"/>
        <end position="331"/>
    </location>
    <ligand>
        <name>S-adenosyl-L-methionine</name>
        <dbReference type="ChEBI" id="CHEBI:59789"/>
    </ligand>
</feature>
<dbReference type="OMA" id="IKYAWYE"/>
<keyword evidence="2 8" id="KW-0808">Transferase</keyword>
<comment type="similarity">
    <text evidence="8">Belongs to the class I-like SAM-binding methyltransferase superfamily.</text>
</comment>
<dbReference type="InterPro" id="IPR035248">
    <property type="entry name" value="PRMT5_C"/>
</dbReference>
<accession>A9USY0</accession>
<dbReference type="KEGG" id="mbr:MONBRDRAFT_31396"/>
<keyword evidence="4" id="KW-0156">Chromatin regulator</keyword>
<dbReference type="CDD" id="cd02440">
    <property type="entry name" value="AdoMet_MTases"/>
    <property type="match status" value="1"/>
</dbReference>
<dbReference type="Pfam" id="PF17286">
    <property type="entry name" value="PRMT5_C"/>
    <property type="match status" value="1"/>
</dbReference>
<evidence type="ECO:0000259" key="12">
    <source>
        <dbReference type="Pfam" id="PF05185"/>
    </source>
</evidence>
<feature type="domain" description="PRMT5 oligomerisation" evidence="14">
    <location>
        <begin position="464"/>
        <end position="631"/>
    </location>
</feature>
<evidence type="ECO:0000256" key="1">
    <source>
        <dbReference type="ARBA" id="ARBA00022603"/>
    </source>
</evidence>
<evidence type="ECO:0000313" key="16">
    <source>
        <dbReference type="Proteomes" id="UP000001357"/>
    </source>
</evidence>
<dbReference type="eggNOG" id="KOG0822">
    <property type="taxonomic scope" value="Eukaryota"/>
</dbReference>
<evidence type="ECO:0000259" key="14">
    <source>
        <dbReference type="Pfam" id="PF17286"/>
    </source>
</evidence>
<dbReference type="InterPro" id="IPR029063">
    <property type="entry name" value="SAM-dependent_MTases_sf"/>
</dbReference>
<name>A9USY0_MONBE</name>
<feature type="domain" description="PRMT5 TIM barrel" evidence="13">
    <location>
        <begin position="31"/>
        <end position="286"/>
    </location>
</feature>
<dbReference type="RefSeq" id="XP_001743822.1">
    <property type="nucleotide sequence ID" value="XM_001743770.1"/>
</dbReference>
<dbReference type="SUPFAM" id="SSF53335">
    <property type="entry name" value="S-adenosyl-L-methionine-dependent methyltransferases"/>
    <property type="match status" value="1"/>
</dbReference>
<dbReference type="Pfam" id="PF05185">
    <property type="entry name" value="PRMT5"/>
    <property type="match status" value="1"/>
</dbReference>
<keyword evidence="1 8" id="KW-0489">Methyltransferase</keyword>
<feature type="active site" description="Proton donor/acceptor" evidence="9">
    <location>
        <position position="441"/>
    </location>
</feature>
<dbReference type="Gene3D" id="2.70.160.11">
    <property type="entry name" value="Hnrnp arginine n-methyltransferase1"/>
    <property type="match status" value="1"/>
</dbReference>
<dbReference type="FunCoup" id="A9USY0">
    <property type="interactions" value="1642"/>
</dbReference>
<evidence type="ECO:0000256" key="9">
    <source>
        <dbReference type="PIRSR" id="PIRSR015894-1"/>
    </source>
</evidence>
<dbReference type="Gene3D" id="3.20.20.150">
    <property type="entry name" value="Divalent-metal-dependent TIM barrel enzymes"/>
    <property type="match status" value="1"/>
</dbReference>
<evidence type="ECO:0000256" key="5">
    <source>
        <dbReference type="ARBA" id="ARBA00023015"/>
    </source>
</evidence>